<evidence type="ECO:0000256" key="3">
    <source>
        <dbReference type="SAM" id="MobiDB-lite"/>
    </source>
</evidence>
<organism evidence="5 6">
    <name type="scientific">Calicophoron daubneyi</name>
    <name type="common">Rumen fluke</name>
    <name type="synonym">Paramphistomum daubneyi</name>
    <dbReference type="NCBI Taxonomy" id="300641"/>
    <lineage>
        <taxon>Eukaryota</taxon>
        <taxon>Metazoa</taxon>
        <taxon>Spiralia</taxon>
        <taxon>Lophotrochozoa</taxon>
        <taxon>Platyhelminthes</taxon>
        <taxon>Trematoda</taxon>
        <taxon>Digenea</taxon>
        <taxon>Plagiorchiida</taxon>
        <taxon>Pronocephalata</taxon>
        <taxon>Paramphistomoidea</taxon>
        <taxon>Paramphistomidae</taxon>
        <taxon>Calicophoron</taxon>
    </lineage>
</organism>
<dbReference type="Pfam" id="PF24567">
    <property type="entry name" value="ANKLE2_3rd"/>
    <property type="match status" value="1"/>
</dbReference>
<feature type="domain" description="ANKLE2 third alpha/beta" evidence="4">
    <location>
        <begin position="156"/>
        <end position="223"/>
    </location>
</feature>
<evidence type="ECO:0000256" key="2">
    <source>
        <dbReference type="ARBA" id="ARBA00023306"/>
    </source>
</evidence>
<keyword evidence="1" id="KW-0040">ANK repeat</keyword>
<dbReference type="PANTHER" id="PTHR12349:SF4">
    <property type="entry name" value="ANKYRIN REPEAT AND LEM DOMAIN-CONTAINING PROTEIN 2"/>
    <property type="match status" value="1"/>
</dbReference>
<reference evidence="5" key="1">
    <citation type="submission" date="2024-06" db="EMBL/GenBank/DDBJ databases">
        <authorList>
            <person name="Liu X."/>
            <person name="Lenzi L."/>
            <person name="Haldenby T S."/>
            <person name="Uol C."/>
        </authorList>
    </citation>
    <scope>NUCLEOTIDE SEQUENCE</scope>
</reference>
<evidence type="ECO:0000313" key="5">
    <source>
        <dbReference type="EMBL" id="CAL5129549.1"/>
    </source>
</evidence>
<gene>
    <name evidence="5" type="ORF">CDAUBV1_LOCUS594</name>
</gene>
<accession>A0AAV2SX81</accession>
<proteinExistence type="predicted"/>
<evidence type="ECO:0000313" key="6">
    <source>
        <dbReference type="Proteomes" id="UP001497525"/>
    </source>
</evidence>
<keyword evidence="2" id="KW-0131">Cell cycle</keyword>
<dbReference type="Proteomes" id="UP001497525">
    <property type="component" value="Unassembled WGS sequence"/>
</dbReference>
<comment type="caution">
    <text evidence="5">The sequence shown here is derived from an EMBL/GenBank/DDBJ whole genome shotgun (WGS) entry which is preliminary data.</text>
</comment>
<dbReference type="AlphaFoldDB" id="A0AAV2SX81"/>
<name>A0AAV2SX81_CALDB</name>
<feature type="region of interest" description="Disordered" evidence="3">
    <location>
        <begin position="434"/>
        <end position="459"/>
    </location>
</feature>
<dbReference type="EMBL" id="CAXLJL010000002">
    <property type="protein sequence ID" value="CAL5129549.1"/>
    <property type="molecule type" value="Genomic_DNA"/>
</dbReference>
<feature type="region of interest" description="Disordered" evidence="3">
    <location>
        <begin position="256"/>
        <end position="325"/>
    </location>
</feature>
<dbReference type="PANTHER" id="PTHR12349">
    <property type="entry name" value="ANKYRIN REPEAT AND LEM DOMAIN-CONTAINING PROTEIN 2"/>
    <property type="match status" value="1"/>
</dbReference>
<evidence type="ECO:0000259" key="4">
    <source>
        <dbReference type="Pfam" id="PF24567"/>
    </source>
</evidence>
<feature type="compositionally biased region" description="Polar residues" evidence="3">
    <location>
        <begin position="271"/>
        <end position="286"/>
    </location>
</feature>
<feature type="compositionally biased region" description="Polar residues" evidence="3">
    <location>
        <begin position="307"/>
        <end position="325"/>
    </location>
</feature>
<protein>
    <recommendedName>
        <fullName evidence="4">ANKLE2 third alpha/beta domain-containing protein</fullName>
    </recommendedName>
</protein>
<sequence length="553" mass="61320">MNCVRILVCHPLIQLDPVNRAGQRPVEVAASRLNVRTGCNTDGDSVTPSLPSRIAVLSNAVRRIFDQNFVSLADLRPLDLHREPKVTILPPLSIHQLQSVIVNTFHRSFPGLKDLLPYLDVVLSERCDGSSSPRNMNERRMGVDPDPMNLQSYGINDHIVRLRAFAGPLPRSEANTFRTKWLKANSSSSSRAFSSIRLTDPDKGYERQGRYFSQLFGTQWFEYWAFLDDFVDLSSEEGLKRFEAYLQENSSLQPTVEITQKKGSKHGESVVTDNNTPNSQCASQTPFAEMDASVTSTPISRSKLPRSHSSTAQTTDIRDQVNQWNSYRPNSEVANLLNDSLEGESGASDSANSFDEQSEAEVNGSGASFTLLSPILGLLEKLTFSSPLRWLLVDGPSGHEPLFPPRSPHSPYQSLQSPYKLPVTRAKRRLSMIGDKGSSSMDHQLVDQPAAKRRSPSNGCVLRSKKSLTTLFRHVSRALPAGDPELETAGAALCLESGGIQSNLDDTVLPVAVESRRRPRLTSLSKFITVTNWKRQVDYLLDYTNLDANKHAA</sequence>
<dbReference type="InterPro" id="IPR056237">
    <property type="entry name" value="ANKLE2_3rd"/>
</dbReference>
<evidence type="ECO:0000256" key="1">
    <source>
        <dbReference type="ARBA" id="ARBA00023043"/>
    </source>
</evidence>